<dbReference type="EMBL" id="CP046883">
    <property type="protein sequence ID" value="QNH97031.1"/>
    <property type="molecule type" value="Genomic_DNA"/>
</dbReference>
<evidence type="ECO:0000313" key="2">
    <source>
        <dbReference type="Proteomes" id="UP000515275"/>
    </source>
</evidence>
<dbReference type="InterPro" id="IPR025323">
    <property type="entry name" value="DUF4229"/>
</dbReference>
<keyword evidence="2" id="KW-1185">Reference proteome</keyword>
<protein>
    <submittedName>
        <fullName evidence="1">DUF4229 domain-containing protein</fullName>
    </submittedName>
</protein>
<sequence length="82" mass="9478">MRLALFVVLTFVIHSVVIVMGMADFFPLLVSMLLALLIALPLSMLIFKKWRLRATEGLAEWDSGRRAHKQQLRRQLEERLDG</sequence>
<dbReference type="Pfam" id="PF14012">
    <property type="entry name" value="DUF4229"/>
    <property type="match status" value="1"/>
</dbReference>
<name>A0A7G7YRB1_9CORY</name>
<dbReference type="AlphaFoldDB" id="A0A7G7YRB1"/>
<dbReference type="Proteomes" id="UP000515275">
    <property type="component" value="Chromosome"/>
</dbReference>
<gene>
    <name evidence="1" type="ORF">GP473_08120</name>
</gene>
<reference evidence="1 2" key="1">
    <citation type="submission" date="2019-12" db="EMBL/GenBank/DDBJ databases">
        <title>Corynebacterium sp. nov., isolated from feces of the Anser Albifrons in China.</title>
        <authorList>
            <person name="Liu Q."/>
        </authorList>
    </citation>
    <scope>NUCLEOTIDE SEQUENCE [LARGE SCALE GENOMIC DNA]</scope>
    <source>
        <strain evidence="1 2">23H37-10</strain>
    </source>
</reference>
<dbReference type="KEGG" id="cans:GP473_08120"/>
<organism evidence="1 2">
    <name type="scientific">Corynebacterium anserum</name>
    <dbReference type="NCBI Taxonomy" id="2684406"/>
    <lineage>
        <taxon>Bacteria</taxon>
        <taxon>Bacillati</taxon>
        <taxon>Actinomycetota</taxon>
        <taxon>Actinomycetes</taxon>
        <taxon>Mycobacteriales</taxon>
        <taxon>Corynebacteriaceae</taxon>
        <taxon>Corynebacterium</taxon>
    </lineage>
</organism>
<evidence type="ECO:0000313" key="1">
    <source>
        <dbReference type="EMBL" id="QNH97031.1"/>
    </source>
</evidence>
<proteinExistence type="predicted"/>
<accession>A0A7G7YRB1</accession>